<comment type="caution">
    <text evidence="2">The sequence shown here is derived from an EMBL/GenBank/DDBJ whole genome shotgun (WGS) entry which is preliminary data.</text>
</comment>
<gene>
    <name evidence="2" type="ORF">DPMN_016430</name>
</gene>
<reference evidence="2" key="1">
    <citation type="journal article" date="2019" name="bioRxiv">
        <title>The Genome of the Zebra Mussel, Dreissena polymorpha: A Resource for Invasive Species Research.</title>
        <authorList>
            <person name="McCartney M.A."/>
            <person name="Auch B."/>
            <person name="Kono T."/>
            <person name="Mallez S."/>
            <person name="Zhang Y."/>
            <person name="Obille A."/>
            <person name="Becker A."/>
            <person name="Abrahante J.E."/>
            <person name="Garbe J."/>
            <person name="Badalamenti J.P."/>
            <person name="Herman A."/>
            <person name="Mangelson H."/>
            <person name="Liachko I."/>
            <person name="Sullivan S."/>
            <person name="Sone E.D."/>
            <person name="Koren S."/>
            <person name="Silverstein K.A.T."/>
            <person name="Beckman K.B."/>
            <person name="Gohl D.M."/>
        </authorList>
    </citation>
    <scope>NUCLEOTIDE SEQUENCE</scope>
    <source>
        <strain evidence="2">Duluth1</strain>
        <tissue evidence="2">Whole animal</tissue>
    </source>
</reference>
<evidence type="ECO:0000313" key="3">
    <source>
        <dbReference type="Proteomes" id="UP000828390"/>
    </source>
</evidence>
<feature type="region of interest" description="Disordered" evidence="1">
    <location>
        <begin position="37"/>
        <end position="64"/>
    </location>
</feature>
<sequence>MWEIWRLYRANQARALPAGGDQPKGLLCKNMKLGRRSGSQWSRSHTHLVSGKKPQACPRRCERS</sequence>
<organism evidence="2 3">
    <name type="scientific">Dreissena polymorpha</name>
    <name type="common">Zebra mussel</name>
    <name type="synonym">Mytilus polymorpha</name>
    <dbReference type="NCBI Taxonomy" id="45954"/>
    <lineage>
        <taxon>Eukaryota</taxon>
        <taxon>Metazoa</taxon>
        <taxon>Spiralia</taxon>
        <taxon>Lophotrochozoa</taxon>
        <taxon>Mollusca</taxon>
        <taxon>Bivalvia</taxon>
        <taxon>Autobranchia</taxon>
        <taxon>Heteroconchia</taxon>
        <taxon>Euheterodonta</taxon>
        <taxon>Imparidentia</taxon>
        <taxon>Neoheterodontei</taxon>
        <taxon>Myida</taxon>
        <taxon>Dreissenoidea</taxon>
        <taxon>Dreissenidae</taxon>
        <taxon>Dreissena</taxon>
    </lineage>
</organism>
<accession>A0A9D4NDD4</accession>
<name>A0A9D4NDD4_DREPO</name>
<dbReference type="AlphaFoldDB" id="A0A9D4NDD4"/>
<dbReference type="EMBL" id="JAIWYP010000001">
    <property type="protein sequence ID" value="KAH3892315.1"/>
    <property type="molecule type" value="Genomic_DNA"/>
</dbReference>
<keyword evidence="3" id="KW-1185">Reference proteome</keyword>
<protein>
    <submittedName>
        <fullName evidence="2">Uncharacterized protein</fullName>
    </submittedName>
</protein>
<evidence type="ECO:0000256" key="1">
    <source>
        <dbReference type="SAM" id="MobiDB-lite"/>
    </source>
</evidence>
<reference evidence="2" key="2">
    <citation type="submission" date="2020-11" db="EMBL/GenBank/DDBJ databases">
        <authorList>
            <person name="McCartney M.A."/>
            <person name="Auch B."/>
            <person name="Kono T."/>
            <person name="Mallez S."/>
            <person name="Becker A."/>
            <person name="Gohl D.M."/>
            <person name="Silverstein K.A.T."/>
            <person name="Koren S."/>
            <person name="Bechman K.B."/>
            <person name="Herman A."/>
            <person name="Abrahante J.E."/>
            <person name="Garbe J."/>
        </authorList>
    </citation>
    <scope>NUCLEOTIDE SEQUENCE</scope>
    <source>
        <strain evidence="2">Duluth1</strain>
        <tissue evidence="2">Whole animal</tissue>
    </source>
</reference>
<dbReference type="Proteomes" id="UP000828390">
    <property type="component" value="Unassembled WGS sequence"/>
</dbReference>
<proteinExistence type="predicted"/>
<evidence type="ECO:0000313" key="2">
    <source>
        <dbReference type="EMBL" id="KAH3892315.1"/>
    </source>
</evidence>